<dbReference type="OrthoDB" id="9805628at2"/>
<dbReference type="Proteomes" id="UP000249522">
    <property type="component" value="Unassembled WGS sequence"/>
</dbReference>
<keyword evidence="7" id="KW-0456">Lyase</keyword>
<evidence type="ECO:0000256" key="3">
    <source>
        <dbReference type="ARBA" id="ARBA00011738"/>
    </source>
</evidence>
<dbReference type="GO" id="GO:0016829">
    <property type="term" value="F:lyase activity"/>
    <property type="evidence" value="ECO:0007669"/>
    <property type="project" value="UniProtKB-KW"/>
</dbReference>
<keyword evidence="8" id="KW-1185">Reference proteome</keyword>
<dbReference type="InterPro" id="IPR018300">
    <property type="entry name" value="Aminotrans_IV_CS"/>
</dbReference>
<evidence type="ECO:0000256" key="1">
    <source>
        <dbReference type="ARBA" id="ARBA00001933"/>
    </source>
</evidence>
<evidence type="ECO:0000256" key="5">
    <source>
        <dbReference type="RuleBase" id="RU004106"/>
    </source>
</evidence>
<dbReference type="AlphaFoldDB" id="A0A2W1LIK3"/>
<dbReference type="InterPro" id="IPR043131">
    <property type="entry name" value="BCAT-like_N"/>
</dbReference>
<dbReference type="EMBL" id="QKRB01000048">
    <property type="protein sequence ID" value="PZD94892.1"/>
    <property type="molecule type" value="Genomic_DNA"/>
</dbReference>
<dbReference type="PANTHER" id="PTHR42743">
    <property type="entry name" value="AMINO-ACID AMINOTRANSFERASE"/>
    <property type="match status" value="1"/>
</dbReference>
<dbReference type="SUPFAM" id="SSF56752">
    <property type="entry name" value="D-aminoacid aminotransferase-like PLP-dependent enzymes"/>
    <property type="match status" value="1"/>
</dbReference>
<dbReference type="NCBIfam" id="NF005800">
    <property type="entry name" value="PRK07650.1"/>
    <property type="match status" value="1"/>
</dbReference>
<reference evidence="7 8" key="1">
    <citation type="submission" date="2018-06" db="EMBL/GenBank/DDBJ databases">
        <title>Paenibacillus imtechensis sp. nov.</title>
        <authorList>
            <person name="Pinnaka A.K."/>
            <person name="Singh H."/>
            <person name="Kaur M."/>
        </authorList>
    </citation>
    <scope>NUCLEOTIDE SEQUENCE [LARGE SCALE GENOMIC DNA]</scope>
    <source>
        <strain evidence="7 8">SMB1</strain>
    </source>
</reference>
<dbReference type="Gene3D" id="3.30.470.10">
    <property type="match status" value="1"/>
</dbReference>
<name>A0A2W1LIK3_9BACL</name>
<dbReference type="FunFam" id="3.20.10.10:FF:000002">
    <property type="entry name" value="D-alanine aminotransferase"/>
    <property type="match status" value="1"/>
</dbReference>
<organism evidence="7 8">
    <name type="scientific">Paenibacillus sambharensis</name>
    <dbReference type="NCBI Taxonomy" id="1803190"/>
    <lineage>
        <taxon>Bacteria</taxon>
        <taxon>Bacillati</taxon>
        <taxon>Bacillota</taxon>
        <taxon>Bacilli</taxon>
        <taxon>Bacillales</taxon>
        <taxon>Paenibacillaceae</taxon>
        <taxon>Paenibacillus</taxon>
    </lineage>
</organism>
<dbReference type="GO" id="GO:0008652">
    <property type="term" value="P:amino acid biosynthetic process"/>
    <property type="evidence" value="ECO:0007669"/>
    <property type="project" value="UniProtKB-ARBA"/>
</dbReference>
<sequence length="290" mass="32363">MKVMYNGSVVDAHEAVISIYDHGFLYGMGLFETFRTYGGRPYLLDMHMKRLQNGCRALFIDCRLTAETVREWIAELLQANELDDAYIRLTVTAGNGELGLPSADYDDPNVLVIVKPLPVLPESAYVEGRELRLLNTRRNTPETDIRLKSLHYMNNIVAKRELAALKAAPGAEGLMLTREGLLAEGIVSNLFFLRGGVVCTPRTDTGILPGITREKVLELAASLRYRTEEGLYRWDDLLEAEEVWVTNSIQEVMPVTRLVDQQGTRAVVGQGYAGDAARRLIAAYRQSING</sequence>
<gene>
    <name evidence="7" type="ORF">DNH61_15755</name>
</gene>
<comment type="subunit">
    <text evidence="3">Homodimer.</text>
</comment>
<accession>A0A2W1LIK3</accession>
<dbReference type="PROSITE" id="PS00770">
    <property type="entry name" value="AA_TRANSFER_CLASS_4"/>
    <property type="match status" value="1"/>
</dbReference>
<protein>
    <submittedName>
        <fullName evidence="7">4-amino-4-deoxychorismate lyase</fullName>
    </submittedName>
</protein>
<dbReference type="CDD" id="cd00449">
    <property type="entry name" value="PLPDE_IV"/>
    <property type="match status" value="1"/>
</dbReference>
<dbReference type="Pfam" id="PF01063">
    <property type="entry name" value="Aminotran_4"/>
    <property type="match status" value="1"/>
</dbReference>
<dbReference type="InterPro" id="IPR043132">
    <property type="entry name" value="BCAT-like_C"/>
</dbReference>
<dbReference type="PANTHER" id="PTHR42743:SF11">
    <property type="entry name" value="AMINODEOXYCHORISMATE LYASE"/>
    <property type="match status" value="1"/>
</dbReference>
<dbReference type="InterPro" id="IPR001544">
    <property type="entry name" value="Aminotrans_IV"/>
</dbReference>
<dbReference type="GO" id="GO:0005829">
    <property type="term" value="C:cytosol"/>
    <property type="evidence" value="ECO:0007669"/>
    <property type="project" value="TreeGrafter"/>
</dbReference>
<keyword evidence="4 6" id="KW-0663">Pyridoxal phosphate</keyword>
<evidence type="ECO:0000256" key="2">
    <source>
        <dbReference type="ARBA" id="ARBA00009320"/>
    </source>
</evidence>
<proteinExistence type="inferred from homology"/>
<comment type="similarity">
    <text evidence="2 5">Belongs to the class-IV pyridoxal-phosphate-dependent aminotransferase family.</text>
</comment>
<dbReference type="Gene3D" id="3.20.10.10">
    <property type="entry name" value="D-amino Acid Aminotransferase, subunit A, domain 2"/>
    <property type="match status" value="1"/>
</dbReference>
<dbReference type="InterPro" id="IPR050571">
    <property type="entry name" value="Class-IV_PLP-Dep_Aminotrnsfr"/>
</dbReference>
<comment type="cofactor">
    <cofactor evidence="1 6">
        <name>pyridoxal 5'-phosphate</name>
        <dbReference type="ChEBI" id="CHEBI:597326"/>
    </cofactor>
</comment>
<evidence type="ECO:0000256" key="6">
    <source>
        <dbReference type="RuleBase" id="RU004516"/>
    </source>
</evidence>
<dbReference type="GO" id="GO:0046394">
    <property type="term" value="P:carboxylic acid biosynthetic process"/>
    <property type="evidence" value="ECO:0007669"/>
    <property type="project" value="UniProtKB-ARBA"/>
</dbReference>
<dbReference type="RefSeq" id="WP_111147701.1">
    <property type="nucleotide sequence ID" value="NZ_QKRB01000048.1"/>
</dbReference>
<dbReference type="InterPro" id="IPR036038">
    <property type="entry name" value="Aminotransferase-like"/>
</dbReference>
<comment type="caution">
    <text evidence="7">The sequence shown here is derived from an EMBL/GenBank/DDBJ whole genome shotgun (WGS) entry which is preliminary data.</text>
</comment>
<evidence type="ECO:0000256" key="4">
    <source>
        <dbReference type="ARBA" id="ARBA00022898"/>
    </source>
</evidence>
<evidence type="ECO:0000313" key="8">
    <source>
        <dbReference type="Proteomes" id="UP000249522"/>
    </source>
</evidence>
<evidence type="ECO:0000313" key="7">
    <source>
        <dbReference type="EMBL" id="PZD94892.1"/>
    </source>
</evidence>